<dbReference type="EMBL" id="KQ416846">
    <property type="protein sequence ID" value="KOF94893.1"/>
    <property type="molecule type" value="Genomic_DNA"/>
</dbReference>
<keyword evidence="1" id="KW-0433">Leucine-rich repeat</keyword>
<dbReference type="Pfam" id="PF23598">
    <property type="entry name" value="LRR_14"/>
    <property type="match status" value="1"/>
</dbReference>
<dbReference type="InterPro" id="IPR003591">
    <property type="entry name" value="Leu-rich_rpt_typical-subtyp"/>
</dbReference>
<dbReference type="Gene3D" id="3.80.10.10">
    <property type="entry name" value="Ribonuclease Inhibitor"/>
    <property type="match status" value="2"/>
</dbReference>
<feature type="domain" description="Disease resistance R13L4/SHOC-2-like LRR" evidence="3">
    <location>
        <begin position="142"/>
        <end position="218"/>
    </location>
</feature>
<dbReference type="STRING" id="37653.A0A0L8I055"/>
<dbReference type="AlphaFoldDB" id="A0A0L8I055"/>
<keyword evidence="2" id="KW-0677">Repeat</keyword>
<dbReference type="GO" id="GO:0005737">
    <property type="term" value="C:cytoplasm"/>
    <property type="evidence" value="ECO:0007669"/>
    <property type="project" value="TreeGrafter"/>
</dbReference>
<evidence type="ECO:0000256" key="1">
    <source>
        <dbReference type="ARBA" id="ARBA00022614"/>
    </source>
</evidence>
<dbReference type="InterPro" id="IPR055414">
    <property type="entry name" value="LRR_R13L4/SHOC2-like"/>
</dbReference>
<proteinExistence type="predicted"/>
<reference evidence="4" key="1">
    <citation type="submission" date="2015-07" db="EMBL/GenBank/DDBJ databases">
        <title>MeaNS - Measles Nucleotide Surveillance Program.</title>
        <authorList>
            <person name="Tran T."/>
            <person name="Druce J."/>
        </authorList>
    </citation>
    <scope>NUCLEOTIDE SEQUENCE</scope>
    <source>
        <strain evidence="4">UCB-OBI-ISO-001</strain>
        <tissue evidence="4">Gonad</tissue>
    </source>
</reference>
<name>A0A0L8I055_OCTBM</name>
<dbReference type="PANTHER" id="PTHR48051:SF36">
    <property type="entry name" value="CASPASE FAMILY P20 DOMAIN-CONTAINING PROTEIN"/>
    <property type="match status" value="1"/>
</dbReference>
<organism evidence="4">
    <name type="scientific">Octopus bimaculoides</name>
    <name type="common">California two-spotted octopus</name>
    <dbReference type="NCBI Taxonomy" id="37653"/>
    <lineage>
        <taxon>Eukaryota</taxon>
        <taxon>Metazoa</taxon>
        <taxon>Spiralia</taxon>
        <taxon>Lophotrochozoa</taxon>
        <taxon>Mollusca</taxon>
        <taxon>Cephalopoda</taxon>
        <taxon>Coleoidea</taxon>
        <taxon>Octopodiformes</taxon>
        <taxon>Octopoda</taxon>
        <taxon>Incirrata</taxon>
        <taxon>Octopodidae</taxon>
        <taxon>Octopus</taxon>
    </lineage>
</organism>
<protein>
    <recommendedName>
        <fullName evidence="3">Disease resistance R13L4/SHOC-2-like LRR domain-containing protein</fullName>
    </recommendedName>
</protein>
<evidence type="ECO:0000313" key="4">
    <source>
        <dbReference type="EMBL" id="KOF94893.1"/>
    </source>
</evidence>
<evidence type="ECO:0000256" key="2">
    <source>
        <dbReference type="ARBA" id="ARBA00022737"/>
    </source>
</evidence>
<sequence>MDISSNIDEVTHLRRLVETDDPSFFGFKKLRVRGRDLHELPVAIFSLLELEVLSLSPDREASLYYRLYFLPKQIGQLINLRILILDTNALTNLPPEISNLSHLEILTLSNNYLTSLPPQFHRLNELQSLHLANNSFSVFPPQICILKNLQFLDLSDNKISELPHSISQLHSLQTLLLFRNRLHVLPDTLCDLTELRCLWLGENCLTNLPRCFGKLDKLDWSFIYTSAVLDGNPMERPPMDICRQGIKSIKHYFAYYEK</sequence>
<dbReference type="OrthoDB" id="1394818at2759"/>
<dbReference type="InterPro" id="IPR032675">
    <property type="entry name" value="LRR_dom_sf"/>
</dbReference>
<dbReference type="SMART" id="SM00364">
    <property type="entry name" value="LRR_BAC"/>
    <property type="match status" value="4"/>
</dbReference>
<dbReference type="Pfam" id="PF13855">
    <property type="entry name" value="LRR_8"/>
    <property type="match status" value="1"/>
</dbReference>
<evidence type="ECO:0000259" key="3">
    <source>
        <dbReference type="Pfam" id="PF23598"/>
    </source>
</evidence>
<dbReference type="PROSITE" id="PS51450">
    <property type="entry name" value="LRR"/>
    <property type="match status" value="2"/>
</dbReference>
<dbReference type="PRINTS" id="PR00019">
    <property type="entry name" value="LEURICHRPT"/>
</dbReference>
<dbReference type="SUPFAM" id="SSF52058">
    <property type="entry name" value="L domain-like"/>
    <property type="match status" value="1"/>
</dbReference>
<dbReference type="InterPro" id="IPR050216">
    <property type="entry name" value="LRR_domain-containing"/>
</dbReference>
<dbReference type="InterPro" id="IPR001611">
    <property type="entry name" value="Leu-rich_rpt"/>
</dbReference>
<gene>
    <name evidence="4" type="ORF">OCBIM_22000164mg</name>
</gene>
<accession>A0A0L8I055</accession>
<dbReference type="KEGG" id="obi:106867496"/>
<dbReference type="SMART" id="SM00369">
    <property type="entry name" value="LRR_TYP"/>
    <property type="match status" value="6"/>
</dbReference>
<dbReference type="PANTHER" id="PTHR48051">
    <property type="match status" value="1"/>
</dbReference>